<organism evidence="1 2">
    <name type="scientific">Faucicola osloensis</name>
    <name type="common">Moraxella osloensis</name>
    <dbReference type="NCBI Taxonomy" id="34062"/>
    <lineage>
        <taxon>Bacteria</taxon>
        <taxon>Pseudomonadati</taxon>
        <taxon>Pseudomonadota</taxon>
        <taxon>Gammaproteobacteria</taxon>
        <taxon>Moraxellales</taxon>
        <taxon>Moraxellaceae</taxon>
        <taxon>Faucicola</taxon>
    </lineage>
</organism>
<dbReference type="Proteomes" id="UP000229340">
    <property type="component" value="Chromosome"/>
</dbReference>
<gene>
    <name evidence="1" type="ORF">NP7_03235</name>
</gene>
<dbReference type="InterPro" id="IPR008523">
    <property type="entry name" value="DUF805"/>
</dbReference>
<name>A0A2D2LTK2_FAUOS</name>
<reference evidence="2" key="1">
    <citation type="submission" date="2017-11" db="EMBL/GenBank/DDBJ databases">
        <title>Complete genome sequence of Moraxella osloensis NP7 isolated from human skin.</title>
        <authorList>
            <person name="Lee K."/>
            <person name="Lim J.Y."/>
            <person name="Hwang I."/>
        </authorList>
    </citation>
    <scope>NUCLEOTIDE SEQUENCE [LARGE SCALE GENOMIC DNA]</scope>
    <source>
        <strain evidence="2">NP7</strain>
    </source>
</reference>
<evidence type="ECO:0000313" key="1">
    <source>
        <dbReference type="EMBL" id="ATR78359.1"/>
    </source>
</evidence>
<dbReference type="EMBL" id="CP024443">
    <property type="protein sequence ID" value="ATR78359.1"/>
    <property type="molecule type" value="Genomic_DNA"/>
</dbReference>
<accession>A0A2D2LTK2</accession>
<proteinExistence type="predicted"/>
<dbReference type="Pfam" id="PF05656">
    <property type="entry name" value="DUF805"/>
    <property type="match status" value="1"/>
</dbReference>
<dbReference type="GO" id="GO:0016020">
    <property type="term" value="C:membrane"/>
    <property type="evidence" value="ECO:0007669"/>
    <property type="project" value="InterPro"/>
</dbReference>
<sequence length="57" mass="6871">MQRVMRWQLSGLISLALMIPNIAVGVRRLHDINKSGWWMLIVFISRCRKTTDFRRWI</sequence>
<dbReference type="AlphaFoldDB" id="A0A2D2LTK2"/>
<evidence type="ECO:0000313" key="2">
    <source>
        <dbReference type="Proteomes" id="UP000229340"/>
    </source>
</evidence>
<protein>
    <submittedName>
        <fullName evidence="1">DUF805 domain-containing protein</fullName>
    </submittedName>
</protein>